<keyword evidence="1" id="KW-0472">Membrane</keyword>
<dbReference type="PANTHER" id="PTHR43685:SF2">
    <property type="entry name" value="GLYCOSYLTRANSFERASE 2-LIKE DOMAIN-CONTAINING PROTEIN"/>
    <property type="match status" value="1"/>
</dbReference>
<dbReference type="InterPro" id="IPR029044">
    <property type="entry name" value="Nucleotide-diphossugar_trans"/>
</dbReference>
<dbReference type="CDD" id="cd00761">
    <property type="entry name" value="Glyco_tranf_GTA_type"/>
    <property type="match status" value="1"/>
</dbReference>
<dbReference type="Proteomes" id="UP001596395">
    <property type="component" value="Unassembled WGS sequence"/>
</dbReference>
<dbReference type="RefSeq" id="WP_336352320.1">
    <property type="nucleotide sequence ID" value="NZ_JAZAQL010000006.1"/>
</dbReference>
<dbReference type="PANTHER" id="PTHR43685">
    <property type="entry name" value="GLYCOSYLTRANSFERASE"/>
    <property type="match status" value="1"/>
</dbReference>
<reference evidence="3 4" key="1">
    <citation type="journal article" date="2019" name="Int. J. Syst. Evol. Microbiol.">
        <title>The Global Catalogue of Microorganisms (GCM) 10K type strain sequencing project: providing services to taxonomists for standard genome sequencing and annotation.</title>
        <authorList>
            <consortium name="The Broad Institute Genomics Platform"/>
            <consortium name="The Broad Institute Genome Sequencing Center for Infectious Disease"/>
            <person name="Wu L."/>
            <person name="Ma J."/>
        </authorList>
    </citation>
    <scope>NUCLEOTIDE SEQUENCE [LARGE SCALE GENOMIC DNA]</scope>
    <source>
        <strain evidence="3 4">GX26</strain>
    </source>
</reference>
<proteinExistence type="predicted"/>
<accession>A0ABD5VIP3</accession>
<feature type="domain" description="Glycosyltransferase 2-like" evidence="2">
    <location>
        <begin position="6"/>
        <end position="125"/>
    </location>
</feature>
<dbReference type="InterPro" id="IPR050834">
    <property type="entry name" value="Glycosyltransf_2"/>
</dbReference>
<gene>
    <name evidence="3" type="ORF">ACFQGB_21230</name>
</gene>
<keyword evidence="1" id="KW-1133">Transmembrane helix</keyword>
<protein>
    <submittedName>
        <fullName evidence="3">Glycosyltransferase family 2 protein</fullName>
    </submittedName>
</protein>
<dbReference type="EMBL" id="JBHSXN010000006">
    <property type="protein sequence ID" value="MFC6955394.1"/>
    <property type="molecule type" value="Genomic_DNA"/>
</dbReference>
<name>A0ABD5VIP3_9EURY</name>
<dbReference type="AlphaFoldDB" id="A0ABD5VIP3"/>
<keyword evidence="4" id="KW-1185">Reference proteome</keyword>
<dbReference type="InterPro" id="IPR001173">
    <property type="entry name" value="Glyco_trans_2-like"/>
</dbReference>
<feature type="transmembrane region" description="Helical" evidence="1">
    <location>
        <begin position="307"/>
        <end position="325"/>
    </location>
</feature>
<keyword evidence="1" id="KW-0812">Transmembrane</keyword>
<evidence type="ECO:0000313" key="3">
    <source>
        <dbReference type="EMBL" id="MFC6955394.1"/>
    </source>
</evidence>
<comment type="caution">
    <text evidence="3">The sequence shown here is derived from an EMBL/GenBank/DDBJ whole genome shotgun (WGS) entry which is preliminary data.</text>
</comment>
<evidence type="ECO:0000313" key="4">
    <source>
        <dbReference type="Proteomes" id="UP001596395"/>
    </source>
</evidence>
<evidence type="ECO:0000259" key="2">
    <source>
        <dbReference type="Pfam" id="PF00535"/>
    </source>
</evidence>
<dbReference type="Gene3D" id="3.90.550.10">
    <property type="entry name" value="Spore Coat Polysaccharide Biosynthesis Protein SpsA, Chain A"/>
    <property type="match status" value="1"/>
</dbReference>
<organism evidence="3 4">
    <name type="scientific">Halorubellus litoreus</name>
    <dbReference type="NCBI Taxonomy" id="755308"/>
    <lineage>
        <taxon>Archaea</taxon>
        <taxon>Methanobacteriati</taxon>
        <taxon>Methanobacteriota</taxon>
        <taxon>Stenosarchaea group</taxon>
        <taxon>Halobacteria</taxon>
        <taxon>Halobacteriales</taxon>
        <taxon>Halorubellaceae</taxon>
        <taxon>Halorubellus</taxon>
    </lineage>
</organism>
<sequence>MPTVTAIIPTYNRADALPRAIESVLAQTHDDVEAVVVDDASTDDTQLILERYADDDRVRTFTHRENKGGNAARNTALEHATGDYVALLDSDDEWHPEKVERQLDRLDELGDEYVAAYCDWAYELDGTSGSAKQAISGVLSHFQSNAPDEGGADDLLEPILADDLHTAAGSTLLVERDVAEAAGGFDESLDRFQDTDFLIRVVLEGKLAYADDVLMTRFDTGSPSADTYAEANEQLLEKYDDEIAPLVTEGVDVRGQRALFVAKHYLAEGRFGQGSRHLRNAAVAGPQLPGLAAVVASGLRQRRRTTGVLVASTVLLLALLVLGTATGGEE</sequence>
<dbReference type="Pfam" id="PF00535">
    <property type="entry name" value="Glycos_transf_2"/>
    <property type="match status" value="1"/>
</dbReference>
<evidence type="ECO:0000256" key="1">
    <source>
        <dbReference type="SAM" id="Phobius"/>
    </source>
</evidence>
<dbReference type="SUPFAM" id="SSF53448">
    <property type="entry name" value="Nucleotide-diphospho-sugar transferases"/>
    <property type="match status" value="1"/>
</dbReference>